<dbReference type="EMBL" id="JBHRSF010000040">
    <property type="protein sequence ID" value="MFC2995846.1"/>
    <property type="molecule type" value="Genomic_DNA"/>
</dbReference>
<organism evidence="2 3">
    <name type="scientific">Acinetobacter sichuanensis</name>
    <dbReference type="NCBI Taxonomy" id="2136183"/>
    <lineage>
        <taxon>Bacteria</taxon>
        <taxon>Pseudomonadati</taxon>
        <taxon>Pseudomonadota</taxon>
        <taxon>Gammaproteobacteria</taxon>
        <taxon>Moraxellales</taxon>
        <taxon>Moraxellaceae</taxon>
        <taxon>Acinetobacter</taxon>
    </lineage>
</organism>
<reference evidence="1" key="1">
    <citation type="journal article" date="2014" name="Int. J. Syst. Evol. Microbiol.">
        <title>Complete genome of a new Firmicutes species belonging to the dominant human colonic microbiota ('Ruminococcus bicirculans') reveals two chromosomes and a selective capacity to utilize plant glucans.</title>
        <authorList>
            <consortium name="NISC Comparative Sequencing Program"/>
            <person name="Wegmann U."/>
            <person name="Louis P."/>
            <person name="Goesmann A."/>
            <person name="Henrissat B."/>
            <person name="Duncan S.H."/>
            <person name="Flint H.J."/>
        </authorList>
    </citation>
    <scope>NUCLEOTIDE SEQUENCE</scope>
    <source>
        <strain evidence="1">KCTC 62575</strain>
    </source>
</reference>
<name>A0A371YP52_9GAMM</name>
<sequence>MTQNIYEIFQNIFPELKQQDLPDDLTEFTVFRDWLNQKHSFIQYVEIKEYDANGIDESTIFKQKQLDTEALNQAIENEVDRLFESFEYDDEDDAANDIVCQQQKVEEILFDQIKLFAEQKQLSLLVIFRENPYWLVVPTQDELQLQRIVDVFNQSFKNDDLTMGMY</sequence>
<reference evidence="1" key="4">
    <citation type="submission" date="2024-09" db="EMBL/GenBank/DDBJ databases">
        <authorList>
            <person name="Sun Q."/>
            <person name="Mori K."/>
        </authorList>
    </citation>
    <scope>NUCLEOTIDE SEQUENCE</scope>
    <source>
        <strain evidence="1">KCTC 62575</strain>
    </source>
</reference>
<evidence type="ECO:0000313" key="2">
    <source>
        <dbReference type="EMBL" id="RFC83134.1"/>
    </source>
</evidence>
<dbReference type="OrthoDB" id="6689016at2"/>
<dbReference type="Proteomes" id="UP000240957">
    <property type="component" value="Unassembled WGS sequence"/>
</dbReference>
<gene>
    <name evidence="1" type="ORF">ACFODO_11290</name>
    <name evidence="2" type="ORF">C9E89_012800</name>
</gene>
<dbReference type="EMBL" id="PYIX02000021">
    <property type="protein sequence ID" value="RFC83134.1"/>
    <property type="molecule type" value="Genomic_DNA"/>
</dbReference>
<keyword evidence="4" id="KW-1185">Reference proteome</keyword>
<accession>A0A371YP52</accession>
<evidence type="ECO:0000313" key="3">
    <source>
        <dbReference type="Proteomes" id="UP000240957"/>
    </source>
</evidence>
<dbReference type="AlphaFoldDB" id="A0A371YP52"/>
<dbReference type="RefSeq" id="WP_107008731.1">
    <property type="nucleotide sequence ID" value="NZ_JBHRSF010000040.1"/>
</dbReference>
<evidence type="ECO:0000313" key="4">
    <source>
        <dbReference type="Proteomes" id="UP001595455"/>
    </source>
</evidence>
<comment type="caution">
    <text evidence="2">The sequence shown here is derived from an EMBL/GenBank/DDBJ whole genome shotgun (WGS) entry which is preliminary data.</text>
</comment>
<evidence type="ECO:0000313" key="1">
    <source>
        <dbReference type="EMBL" id="MFC2995846.1"/>
    </source>
</evidence>
<dbReference type="Proteomes" id="UP001595455">
    <property type="component" value="Unassembled WGS sequence"/>
</dbReference>
<proteinExistence type="predicted"/>
<reference evidence="2 3" key="2">
    <citation type="submission" date="2018-08" db="EMBL/GenBank/DDBJ databases">
        <title>The draft genome of Acinetobacter sichuanensis strain WCHAc060041.</title>
        <authorList>
            <person name="Qin J."/>
            <person name="Feng Y."/>
            <person name="Zong Z."/>
        </authorList>
    </citation>
    <scope>NUCLEOTIDE SEQUENCE [LARGE SCALE GENOMIC DNA]</scope>
    <source>
        <strain evidence="2 3">WCHAc060041</strain>
    </source>
</reference>
<protein>
    <submittedName>
        <fullName evidence="2">Uncharacterized protein</fullName>
    </submittedName>
</protein>
<reference evidence="4" key="3">
    <citation type="journal article" date="2019" name="Int. J. Syst. Evol. Microbiol.">
        <title>The Global Catalogue of Microorganisms (GCM) 10K type strain sequencing project: providing services to taxonomists for standard genome sequencing and annotation.</title>
        <authorList>
            <consortium name="The Broad Institute Genomics Platform"/>
            <consortium name="The Broad Institute Genome Sequencing Center for Infectious Disease"/>
            <person name="Wu L."/>
            <person name="Ma J."/>
        </authorList>
    </citation>
    <scope>NUCLEOTIDE SEQUENCE [LARGE SCALE GENOMIC DNA]</scope>
    <source>
        <strain evidence="4">KCTC 62575</strain>
    </source>
</reference>